<dbReference type="Gene3D" id="3.40.710.10">
    <property type="entry name" value="DD-peptidase/beta-lactamase superfamily"/>
    <property type="match status" value="1"/>
</dbReference>
<evidence type="ECO:0000313" key="12">
    <source>
        <dbReference type="EMBL" id="PPK80108.1"/>
    </source>
</evidence>
<name>A0A2S6HR51_9FIRM</name>
<organism evidence="12 13">
    <name type="scientific">Lacrimispora xylanisolvens</name>
    <dbReference type="NCBI Taxonomy" id="384636"/>
    <lineage>
        <taxon>Bacteria</taxon>
        <taxon>Bacillati</taxon>
        <taxon>Bacillota</taxon>
        <taxon>Clostridia</taxon>
        <taxon>Lachnospirales</taxon>
        <taxon>Lachnospiraceae</taxon>
        <taxon>Lacrimispora</taxon>
    </lineage>
</organism>
<keyword evidence="3" id="KW-0378">Hydrolase</keyword>
<evidence type="ECO:0000256" key="2">
    <source>
        <dbReference type="ARBA" id="ARBA00022729"/>
    </source>
</evidence>
<dbReference type="SUPFAM" id="SSF56601">
    <property type="entry name" value="beta-lactamase/transpeptidase-like"/>
    <property type="match status" value="1"/>
</dbReference>
<dbReference type="PROSITE" id="PS51257">
    <property type="entry name" value="PROKAR_LIPOPROTEIN"/>
    <property type="match status" value="1"/>
</dbReference>
<dbReference type="AlphaFoldDB" id="A0A2S6HR51"/>
<keyword evidence="5" id="KW-0573">Peptidoglycan synthesis</keyword>
<evidence type="ECO:0000259" key="11">
    <source>
        <dbReference type="Pfam" id="PF00768"/>
    </source>
</evidence>
<dbReference type="GO" id="GO:0009252">
    <property type="term" value="P:peptidoglycan biosynthetic process"/>
    <property type="evidence" value="ECO:0007669"/>
    <property type="project" value="UniProtKB-KW"/>
</dbReference>
<feature type="active site" evidence="7">
    <location>
        <position position="157"/>
    </location>
</feature>
<feature type="domain" description="Peptidase S11 D-alanyl-D-alanine carboxypeptidase A N-terminal" evidence="11">
    <location>
        <begin position="65"/>
        <end position="304"/>
    </location>
</feature>
<dbReference type="OrthoDB" id="9791132at2"/>
<evidence type="ECO:0000256" key="1">
    <source>
        <dbReference type="ARBA" id="ARBA00007164"/>
    </source>
</evidence>
<feature type="active site" description="Proton acceptor" evidence="7">
    <location>
        <position position="103"/>
    </location>
</feature>
<sequence length="322" mass="34657">MKRKVFVTSGCIILSALFLTGCAGLHKLDNPYEFSERTALYQSASVAGKSETFAHDLCVVSKDTADSDSSVTAEAAAVFDLSDNNVIFAKNPFEKLYPASITKTMTALLAVKYGDLSDEVTVTKDAVIKESGASLCGIKPGDKLTMEQLLYGLMIPSGNDAGVAIAVNMAGSVDQFAQMMNDEAKKLGATGTHFVNPHGLSDEDHYTTAYDLYLIFNEALKYPEFRKIIGTAEYKTSYQGGDGKTVNETWKGTNWYMTGERKTPDGLTVLGGKTGTTLSAGSCLIMGSSDSSKNEYISVVLKARDHAGLYDNMSNILNKIVE</sequence>
<proteinExistence type="inferred from homology"/>
<dbReference type="EMBL" id="PTJA01000007">
    <property type="protein sequence ID" value="PPK80108.1"/>
    <property type="molecule type" value="Genomic_DNA"/>
</dbReference>
<feature type="active site" description="Acyl-ester intermediate" evidence="7">
    <location>
        <position position="100"/>
    </location>
</feature>
<dbReference type="GO" id="GO:0071555">
    <property type="term" value="P:cell wall organization"/>
    <property type="evidence" value="ECO:0007669"/>
    <property type="project" value="UniProtKB-KW"/>
</dbReference>
<keyword evidence="6" id="KW-0961">Cell wall biogenesis/degradation</keyword>
<feature type="binding site" evidence="8">
    <location>
        <position position="273"/>
    </location>
    <ligand>
        <name>substrate</name>
    </ligand>
</feature>
<feature type="signal peptide" evidence="10">
    <location>
        <begin position="1"/>
        <end position="23"/>
    </location>
</feature>
<gene>
    <name evidence="12" type="ORF">BXY41_10736</name>
</gene>
<evidence type="ECO:0000256" key="6">
    <source>
        <dbReference type="ARBA" id="ARBA00023316"/>
    </source>
</evidence>
<feature type="chain" id="PRO_5039520983" evidence="10">
    <location>
        <begin position="24"/>
        <end position="322"/>
    </location>
</feature>
<dbReference type="InterPro" id="IPR012338">
    <property type="entry name" value="Beta-lactam/transpept-like"/>
</dbReference>
<keyword evidence="2 10" id="KW-0732">Signal</keyword>
<keyword evidence="12" id="KW-0121">Carboxypeptidase</keyword>
<dbReference type="GO" id="GO:0008360">
    <property type="term" value="P:regulation of cell shape"/>
    <property type="evidence" value="ECO:0007669"/>
    <property type="project" value="UniProtKB-KW"/>
</dbReference>
<reference evidence="12 13" key="1">
    <citation type="submission" date="2018-02" db="EMBL/GenBank/DDBJ databases">
        <title>Genomic Encyclopedia of Archaeal and Bacterial Type Strains, Phase II (KMG-II): from individual species to whole genera.</title>
        <authorList>
            <person name="Goeker M."/>
        </authorList>
    </citation>
    <scope>NUCLEOTIDE SEQUENCE [LARGE SCALE GENOMIC DNA]</scope>
    <source>
        <strain evidence="12 13">DSM 3808</strain>
    </source>
</reference>
<dbReference type="InterPro" id="IPR001967">
    <property type="entry name" value="Peptidase_S11_N"/>
</dbReference>
<accession>A0A2S6HR51</accession>
<dbReference type="GO" id="GO:0009002">
    <property type="term" value="F:serine-type D-Ala-D-Ala carboxypeptidase activity"/>
    <property type="evidence" value="ECO:0007669"/>
    <property type="project" value="InterPro"/>
</dbReference>
<dbReference type="Proteomes" id="UP000237749">
    <property type="component" value="Unassembled WGS sequence"/>
</dbReference>
<protein>
    <submittedName>
        <fullName evidence="12">D-alanyl-D-alanine carboxypeptidase (Penicillin-binding protein 5/6)</fullName>
    </submittedName>
</protein>
<comment type="caution">
    <text evidence="12">The sequence shown here is derived from an EMBL/GenBank/DDBJ whole genome shotgun (WGS) entry which is preliminary data.</text>
</comment>
<keyword evidence="4" id="KW-0133">Cell shape</keyword>
<dbReference type="PANTHER" id="PTHR21581">
    <property type="entry name" value="D-ALANYL-D-ALANINE CARBOXYPEPTIDASE"/>
    <property type="match status" value="1"/>
</dbReference>
<dbReference type="GO" id="GO:0006508">
    <property type="term" value="P:proteolysis"/>
    <property type="evidence" value="ECO:0007669"/>
    <property type="project" value="InterPro"/>
</dbReference>
<evidence type="ECO:0000256" key="8">
    <source>
        <dbReference type="PIRSR" id="PIRSR618044-2"/>
    </source>
</evidence>
<evidence type="ECO:0000256" key="3">
    <source>
        <dbReference type="ARBA" id="ARBA00022801"/>
    </source>
</evidence>
<keyword evidence="13" id="KW-1185">Reference proteome</keyword>
<evidence type="ECO:0000256" key="10">
    <source>
        <dbReference type="SAM" id="SignalP"/>
    </source>
</evidence>
<comment type="similarity">
    <text evidence="1 9">Belongs to the peptidase S11 family.</text>
</comment>
<evidence type="ECO:0000256" key="5">
    <source>
        <dbReference type="ARBA" id="ARBA00022984"/>
    </source>
</evidence>
<dbReference type="InterPro" id="IPR018044">
    <property type="entry name" value="Peptidase_S11"/>
</dbReference>
<dbReference type="Pfam" id="PF00768">
    <property type="entry name" value="Peptidase_S11"/>
    <property type="match status" value="1"/>
</dbReference>
<dbReference type="RefSeq" id="WP_104437446.1">
    <property type="nucleotide sequence ID" value="NZ_PTJA01000007.1"/>
</dbReference>
<evidence type="ECO:0000313" key="13">
    <source>
        <dbReference type="Proteomes" id="UP000237749"/>
    </source>
</evidence>
<dbReference type="PRINTS" id="PR00725">
    <property type="entry name" value="DADACBPTASE1"/>
</dbReference>
<dbReference type="PANTHER" id="PTHR21581:SF33">
    <property type="entry name" value="D-ALANYL-D-ALANINE CARBOXYPEPTIDASE DACB"/>
    <property type="match status" value="1"/>
</dbReference>
<evidence type="ECO:0000256" key="7">
    <source>
        <dbReference type="PIRSR" id="PIRSR618044-1"/>
    </source>
</evidence>
<keyword evidence="12" id="KW-0645">Protease</keyword>
<evidence type="ECO:0000256" key="9">
    <source>
        <dbReference type="RuleBase" id="RU004016"/>
    </source>
</evidence>
<evidence type="ECO:0000256" key="4">
    <source>
        <dbReference type="ARBA" id="ARBA00022960"/>
    </source>
</evidence>